<dbReference type="SUPFAM" id="SSF52210">
    <property type="entry name" value="Succinyl-CoA synthetase domains"/>
    <property type="match status" value="2"/>
</dbReference>
<dbReference type="EMBL" id="QFBC01000010">
    <property type="protein sequence ID" value="PWE54536.1"/>
    <property type="molecule type" value="Genomic_DNA"/>
</dbReference>
<dbReference type="SUPFAM" id="SSF56059">
    <property type="entry name" value="Glutathione synthetase ATP-binding domain-like"/>
    <property type="match status" value="1"/>
</dbReference>
<dbReference type="Pfam" id="PF13380">
    <property type="entry name" value="CoA_binding_2"/>
    <property type="match status" value="1"/>
</dbReference>
<keyword evidence="5" id="KW-1185">Reference proteome</keyword>
<dbReference type="Gene3D" id="3.30.470.20">
    <property type="entry name" value="ATP-grasp fold, B domain"/>
    <property type="match status" value="1"/>
</dbReference>
<name>A0A2U2DML1_9HYPH</name>
<keyword evidence="2" id="KW-0547">Nucleotide-binding</keyword>
<sequence>MVKQLAPGSLDRLIRPKSIAVFGGKEAGRVVEQSRKMGYKGDIWPVHPTKDEVHGYKCYRSVADLPAAPDAAFVGVNRGLTIDIMRQLSERGAGGAICYASGFSEAVKELPDGDELQAKLVEAAGDMAVVGPNCYGFINMLDGALLWPDQHGMVRTERGVAVLTQSSNIACNISMQMRGLPLAYLMTAGNQAQTGLSALAVAALEDPRVTAVGLHIEGFDDLETLELLGRRARELKKPVVALKMGKSEAAQKATVSHTASLAGNDTVSGAVLERLGIGRVKSLPELLETLKLLHVVGTLESNAISSMSCSGGEASLIADSAVGRNVDFRDLKPEQYQPLRDTLGAMVTISNPLDYHTFVWGNGEKQTLAFSTMMQGGYALNLVILDFPRSDRCDPVDWMTTVNAVIAAHKATGANAGIVASMGENLPEDVATTLVENGVVPFMGIDEALAAAETAAAIAVAWAKPSQEPLLKSELIDGDSITVTEADAKAELAAAGMPVPKGWIAETPEEAVRGAEMIGFPVALKGLGVAHKTEAGAVKLNLATPDAVQQAAETMKDVASGFLVEKMVGKPVAEIIIGAMRDPVAGPVLTVGAGGILVELLDDAALLTLPTTPANIRSAIAGLKVSKLLGGYRGQPKGDIVALVAAVASAADYVVSNASNIEELDINPVMVLPVGQGVVAADALIRRRRKAS</sequence>
<protein>
    <submittedName>
        <fullName evidence="4">Acyl-CoA synthetase</fullName>
    </submittedName>
</protein>
<dbReference type="InterPro" id="IPR036291">
    <property type="entry name" value="NAD(P)-bd_dom_sf"/>
</dbReference>
<accession>A0A2U2DML1</accession>
<reference evidence="4 5" key="1">
    <citation type="submission" date="2018-05" db="EMBL/GenBank/DDBJ databases">
        <title>The draft genome of strain NS-104.</title>
        <authorList>
            <person name="Hang P."/>
            <person name="Jiang J."/>
        </authorList>
    </citation>
    <scope>NUCLEOTIDE SEQUENCE [LARGE SCALE GENOMIC DNA]</scope>
    <source>
        <strain evidence="4 5">NS-104</strain>
    </source>
</reference>
<dbReference type="Gene3D" id="3.40.50.720">
    <property type="entry name" value="NAD(P)-binding Rossmann-like Domain"/>
    <property type="match status" value="1"/>
</dbReference>
<dbReference type="SMART" id="SM00881">
    <property type="entry name" value="CoA_binding"/>
    <property type="match status" value="1"/>
</dbReference>
<dbReference type="PROSITE" id="PS50975">
    <property type="entry name" value="ATP_GRASP"/>
    <property type="match status" value="1"/>
</dbReference>
<dbReference type="OrthoDB" id="9807426at2"/>
<dbReference type="Pfam" id="PF13549">
    <property type="entry name" value="ATP-grasp_5"/>
    <property type="match status" value="1"/>
</dbReference>
<dbReference type="SUPFAM" id="SSF51735">
    <property type="entry name" value="NAD(P)-binding Rossmann-fold domains"/>
    <property type="match status" value="1"/>
</dbReference>
<gene>
    <name evidence="4" type="ORF">DEM27_20790</name>
</gene>
<dbReference type="InterPro" id="IPR016102">
    <property type="entry name" value="Succinyl-CoA_synth-like"/>
</dbReference>
<dbReference type="Gene3D" id="3.40.50.261">
    <property type="entry name" value="Succinyl-CoA synthetase domains"/>
    <property type="match status" value="2"/>
</dbReference>
<evidence type="ECO:0000256" key="1">
    <source>
        <dbReference type="ARBA" id="ARBA00022532"/>
    </source>
</evidence>
<feature type="domain" description="ATP-grasp" evidence="3">
    <location>
        <begin position="489"/>
        <end position="525"/>
    </location>
</feature>
<evidence type="ECO:0000313" key="5">
    <source>
        <dbReference type="Proteomes" id="UP000245252"/>
    </source>
</evidence>
<dbReference type="InterPro" id="IPR032875">
    <property type="entry name" value="Succ_CoA_lig_flav_dom"/>
</dbReference>
<dbReference type="RefSeq" id="WP_109460165.1">
    <property type="nucleotide sequence ID" value="NZ_QFBC01000010.1"/>
</dbReference>
<organism evidence="4 5">
    <name type="scientific">Metarhizobium album</name>
    <dbReference type="NCBI Taxonomy" id="2182425"/>
    <lineage>
        <taxon>Bacteria</taxon>
        <taxon>Pseudomonadati</taxon>
        <taxon>Pseudomonadota</taxon>
        <taxon>Alphaproteobacteria</taxon>
        <taxon>Hyphomicrobiales</taxon>
        <taxon>Rhizobiaceae</taxon>
        <taxon>Metarhizobium</taxon>
    </lineage>
</organism>
<proteinExistence type="predicted"/>
<dbReference type="PANTHER" id="PTHR42793">
    <property type="entry name" value="COA BINDING DOMAIN CONTAINING PROTEIN"/>
    <property type="match status" value="1"/>
</dbReference>
<evidence type="ECO:0000256" key="2">
    <source>
        <dbReference type="PROSITE-ProRule" id="PRU00409"/>
    </source>
</evidence>
<dbReference type="GO" id="GO:0006099">
    <property type="term" value="P:tricarboxylic acid cycle"/>
    <property type="evidence" value="ECO:0007669"/>
    <property type="project" value="UniProtKB-KW"/>
</dbReference>
<dbReference type="Pfam" id="PF13607">
    <property type="entry name" value="Succ_CoA_lig"/>
    <property type="match status" value="1"/>
</dbReference>
<dbReference type="Proteomes" id="UP000245252">
    <property type="component" value="Unassembled WGS sequence"/>
</dbReference>
<dbReference type="GO" id="GO:0046872">
    <property type="term" value="F:metal ion binding"/>
    <property type="evidence" value="ECO:0007669"/>
    <property type="project" value="InterPro"/>
</dbReference>
<dbReference type="GO" id="GO:0005524">
    <property type="term" value="F:ATP binding"/>
    <property type="evidence" value="ECO:0007669"/>
    <property type="project" value="UniProtKB-UniRule"/>
</dbReference>
<dbReference type="InterPro" id="IPR011761">
    <property type="entry name" value="ATP-grasp"/>
</dbReference>
<dbReference type="Gene3D" id="3.30.1490.20">
    <property type="entry name" value="ATP-grasp fold, A domain"/>
    <property type="match status" value="1"/>
</dbReference>
<evidence type="ECO:0000313" key="4">
    <source>
        <dbReference type="EMBL" id="PWE54536.1"/>
    </source>
</evidence>
<dbReference type="InterPro" id="IPR013815">
    <property type="entry name" value="ATP_grasp_subdomain_1"/>
</dbReference>
<dbReference type="PANTHER" id="PTHR42793:SF4">
    <property type="entry name" value="BLL6376 PROTEIN"/>
    <property type="match status" value="1"/>
</dbReference>
<dbReference type="InterPro" id="IPR003781">
    <property type="entry name" value="CoA-bd"/>
</dbReference>
<keyword evidence="2" id="KW-0067">ATP-binding</keyword>
<dbReference type="AlphaFoldDB" id="A0A2U2DML1"/>
<comment type="caution">
    <text evidence="4">The sequence shown here is derived from an EMBL/GenBank/DDBJ whole genome shotgun (WGS) entry which is preliminary data.</text>
</comment>
<keyword evidence="1" id="KW-0816">Tricarboxylic acid cycle</keyword>
<evidence type="ECO:0000259" key="3">
    <source>
        <dbReference type="PROSITE" id="PS50975"/>
    </source>
</evidence>